<name>A0A165UI40_9AGAM</name>
<dbReference type="InParanoid" id="A0A165UI40"/>
<evidence type="ECO:0000256" key="1">
    <source>
        <dbReference type="SAM" id="Phobius"/>
    </source>
</evidence>
<keyword evidence="3" id="KW-1185">Reference proteome</keyword>
<accession>A0A165UI40</accession>
<sequence>MVLLSLLGLKVNAMLVVFILGTMPLTRHILVLNMQKRLLRTLLCPMASRAHPRPAFLAGQVPAEQRLLVKGYRPERLLWNPTRSSISRMSRLGCVSAQVLCLFISTDFLRCSFV</sequence>
<dbReference type="AlphaFoldDB" id="A0A165UI40"/>
<evidence type="ECO:0000313" key="2">
    <source>
        <dbReference type="EMBL" id="KZT28192.1"/>
    </source>
</evidence>
<organism evidence="2 3">
    <name type="scientific">Neolentinus lepideus HHB14362 ss-1</name>
    <dbReference type="NCBI Taxonomy" id="1314782"/>
    <lineage>
        <taxon>Eukaryota</taxon>
        <taxon>Fungi</taxon>
        <taxon>Dikarya</taxon>
        <taxon>Basidiomycota</taxon>
        <taxon>Agaricomycotina</taxon>
        <taxon>Agaricomycetes</taxon>
        <taxon>Gloeophyllales</taxon>
        <taxon>Gloeophyllaceae</taxon>
        <taxon>Neolentinus</taxon>
    </lineage>
</organism>
<evidence type="ECO:0000313" key="3">
    <source>
        <dbReference type="Proteomes" id="UP000076761"/>
    </source>
</evidence>
<reference evidence="2 3" key="1">
    <citation type="journal article" date="2016" name="Mol. Biol. Evol.">
        <title>Comparative Genomics of Early-Diverging Mushroom-Forming Fungi Provides Insights into the Origins of Lignocellulose Decay Capabilities.</title>
        <authorList>
            <person name="Nagy L.G."/>
            <person name="Riley R."/>
            <person name="Tritt A."/>
            <person name="Adam C."/>
            <person name="Daum C."/>
            <person name="Floudas D."/>
            <person name="Sun H."/>
            <person name="Yadav J.S."/>
            <person name="Pangilinan J."/>
            <person name="Larsson K.H."/>
            <person name="Matsuura K."/>
            <person name="Barry K."/>
            <person name="Labutti K."/>
            <person name="Kuo R."/>
            <person name="Ohm R.A."/>
            <person name="Bhattacharya S.S."/>
            <person name="Shirouzu T."/>
            <person name="Yoshinaga Y."/>
            <person name="Martin F.M."/>
            <person name="Grigoriev I.V."/>
            <person name="Hibbett D.S."/>
        </authorList>
    </citation>
    <scope>NUCLEOTIDE SEQUENCE [LARGE SCALE GENOMIC DNA]</scope>
    <source>
        <strain evidence="2 3">HHB14362 ss-1</strain>
    </source>
</reference>
<proteinExistence type="predicted"/>
<keyword evidence="1" id="KW-0812">Transmembrane</keyword>
<dbReference type="EMBL" id="KV425558">
    <property type="protein sequence ID" value="KZT28192.1"/>
    <property type="molecule type" value="Genomic_DNA"/>
</dbReference>
<dbReference type="Proteomes" id="UP000076761">
    <property type="component" value="Unassembled WGS sequence"/>
</dbReference>
<protein>
    <submittedName>
        <fullName evidence="2">Uncharacterized protein</fullName>
    </submittedName>
</protein>
<keyword evidence="1" id="KW-1133">Transmembrane helix</keyword>
<keyword evidence="1" id="KW-0472">Membrane</keyword>
<gene>
    <name evidence="2" type="ORF">NEOLEDRAFT_1129505</name>
</gene>
<feature type="transmembrane region" description="Helical" evidence="1">
    <location>
        <begin position="12"/>
        <end position="30"/>
    </location>
</feature>